<dbReference type="AlphaFoldDB" id="A0A0K9PLN9"/>
<accession>A0A0K9PLN9</accession>
<dbReference type="Proteomes" id="UP000036987">
    <property type="component" value="Unassembled WGS sequence"/>
</dbReference>
<evidence type="ECO:0000313" key="1">
    <source>
        <dbReference type="EMBL" id="KMZ69884.1"/>
    </source>
</evidence>
<keyword evidence="2" id="KW-1185">Reference proteome</keyword>
<dbReference type="EMBL" id="LFYR01000740">
    <property type="protein sequence ID" value="KMZ69884.1"/>
    <property type="molecule type" value="Genomic_DNA"/>
</dbReference>
<gene>
    <name evidence="1" type="ORF">ZOSMA_203G00060</name>
</gene>
<reference evidence="2" key="1">
    <citation type="journal article" date="2016" name="Nature">
        <title>The genome of the seagrass Zostera marina reveals angiosperm adaptation to the sea.</title>
        <authorList>
            <person name="Olsen J.L."/>
            <person name="Rouze P."/>
            <person name="Verhelst B."/>
            <person name="Lin Y.-C."/>
            <person name="Bayer T."/>
            <person name="Collen J."/>
            <person name="Dattolo E."/>
            <person name="De Paoli E."/>
            <person name="Dittami S."/>
            <person name="Maumus F."/>
            <person name="Michel G."/>
            <person name="Kersting A."/>
            <person name="Lauritano C."/>
            <person name="Lohaus R."/>
            <person name="Toepel M."/>
            <person name="Tonon T."/>
            <person name="Vanneste K."/>
            <person name="Amirebrahimi M."/>
            <person name="Brakel J."/>
            <person name="Bostroem C."/>
            <person name="Chovatia M."/>
            <person name="Grimwood J."/>
            <person name="Jenkins J.W."/>
            <person name="Jueterbock A."/>
            <person name="Mraz A."/>
            <person name="Stam W.T."/>
            <person name="Tice H."/>
            <person name="Bornberg-Bauer E."/>
            <person name="Green P.J."/>
            <person name="Pearson G.A."/>
            <person name="Procaccini G."/>
            <person name="Duarte C.M."/>
            <person name="Schmutz J."/>
            <person name="Reusch T.B.H."/>
            <person name="Van de Peer Y."/>
        </authorList>
    </citation>
    <scope>NUCLEOTIDE SEQUENCE [LARGE SCALE GENOMIC DNA]</scope>
    <source>
        <strain evidence="2">cv. Finnish</strain>
    </source>
</reference>
<comment type="caution">
    <text evidence="1">The sequence shown here is derived from an EMBL/GenBank/DDBJ whole genome shotgun (WGS) entry which is preliminary data.</text>
</comment>
<sequence length="59" mass="6618">MKPFYQNLSPMKAPSLDAFAQFPDALLHISDPSPQQCFQILHDFVGEDPNFVSHPMVGD</sequence>
<protein>
    <submittedName>
        <fullName evidence="1">Uncharacterized protein</fullName>
    </submittedName>
</protein>
<organism evidence="1 2">
    <name type="scientific">Zostera marina</name>
    <name type="common">Eelgrass</name>
    <dbReference type="NCBI Taxonomy" id="29655"/>
    <lineage>
        <taxon>Eukaryota</taxon>
        <taxon>Viridiplantae</taxon>
        <taxon>Streptophyta</taxon>
        <taxon>Embryophyta</taxon>
        <taxon>Tracheophyta</taxon>
        <taxon>Spermatophyta</taxon>
        <taxon>Magnoliopsida</taxon>
        <taxon>Liliopsida</taxon>
        <taxon>Zosteraceae</taxon>
        <taxon>Zostera</taxon>
    </lineage>
</organism>
<evidence type="ECO:0000313" key="2">
    <source>
        <dbReference type="Proteomes" id="UP000036987"/>
    </source>
</evidence>
<name>A0A0K9PLN9_ZOSMR</name>
<proteinExistence type="predicted"/>